<evidence type="ECO:0000256" key="2">
    <source>
        <dbReference type="ARBA" id="ARBA00009399"/>
    </source>
</evidence>
<comment type="similarity">
    <text evidence="2">Belongs to the GtrA family.</text>
</comment>
<feature type="transmembrane region" description="Helical" evidence="6">
    <location>
        <begin position="20"/>
        <end position="43"/>
    </location>
</feature>
<keyword evidence="4 6" id="KW-1133">Transmembrane helix</keyword>
<keyword evidence="5 6" id="KW-0472">Membrane</keyword>
<evidence type="ECO:0000256" key="3">
    <source>
        <dbReference type="ARBA" id="ARBA00022692"/>
    </source>
</evidence>
<dbReference type="Pfam" id="PF04138">
    <property type="entry name" value="GtrA_DPMS_TM"/>
    <property type="match status" value="1"/>
</dbReference>
<proteinExistence type="inferred from homology"/>
<protein>
    <recommendedName>
        <fullName evidence="7">GtrA/DPMS transmembrane domain-containing protein</fullName>
    </recommendedName>
</protein>
<evidence type="ECO:0000256" key="5">
    <source>
        <dbReference type="ARBA" id="ARBA00023136"/>
    </source>
</evidence>
<evidence type="ECO:0000313" key="8">
    <source>
        <dbReference type="EMBL" id="GAA3679384.1"/>
    </source>
</evidence>
<dbReference type="Proteomes" id="UP001500752">
    <property type="component" value="Unassembled WGS sequence"/>
</dbReference>
<comment type="subcellular location">
    <subcellularLocation>
        <location evidence="1">Membrane</location>
        <topology evidence="1">Multi-pass membrane protein</topology>
    </subcellularLocation>
</comment>
<gene>
    <name evidence="8" type="ORF">GCM10023081_16980</name>
</gene>
<feature type="transmembrane region" description="Helical" evidence="6">
    <location>
        <begin position="86"/>
        <end position="106"/>
    </location>
</feature>
<evidence type="ECO:0000256" key="6">
    <source>
        <dbReference type="SAM" id="Phobius"/>
    </source>
</evidence>
<dbReference type="RefSeq" id="WP_345150027.1">
    <property type="nucleotide sequence ID" value="NZ_BAABEO010000010.1"/>
</dbReference>
<evidence type="ECO:0000259" key="7">
    <source>
        <dbReference type="Pfam" id="PF04138"/>
    </source>
</evidence>
<feature type="transmembrane region" description="Helical" evidence="6">
    <location>
        <begin position="55"/>
        <end position="74"/>
    </location>
</feature>
<feature type="domain" description="GtrA/DPMS transmembrane" evidence="7">
    <location>
        <begin position="22"/>
        <end position="143"/>
    </location>
</feature>
<evidence type="ECO:0000313" key="9">
    <source>
        <dbReference type="Proteomes" id="UP001500752"/>
    </source>
</evidence>
<keyword evidence="3 6" id="KW-0812">Transmembrane</keyword>
<comment type="caution">
    <text evidence="8">The sequence shown here is derived from an EMBL/GenBank/DDBJ whole genome shotgun (WGS) entry which is preliminary data.</text>
</comment>
<sequence length="189" mass="20251">MLKKLYGKARGLVSALWREVAKFGTVGGISFVIDNGVTLLLMHGVMSGSEAKARFVGATVATLFSWAANRYWTFRHRRQANMAREFGMFFLINGIGIGISTGFTAIAKYGLGIQDKNLLFAAGVVGIVVATVVRFLAYRFWVFTAEHPSKRVPSAERELVHAAPGAAETLSGAVPETVPGGSRDTSPAA</sequence>
<organism evidence="8 9">
    <name type="scientific">Arthrobacter ginkgonis</name>
    <dbReference type="NCBI Taxonomy" id="1630594"/>
    <lineage>
        <taxon>Bacteria</taxon>
        <taxon>Bacillati</taxon>
        <taxon>Actinomycetota</taxon>
        <taxon>Actinomycetes</taxon>
        <taxon>Micrococcales</taxon>
        <taxon>Micrococcaceae</taxon>
        <taxon>Arthrobacter</taxon>
    </lineage>
</organism>
<dbReference type="InterPro" id="IPR051401">
    <property type="entry name" value="GtrA_CellWall_Glycosyl"/>
</dbReference>
<dbReference type="PANTHER" id="PTHR38459:SF1">
    <property type="entry name" value="PROPHAGE BACTOPRENOL-LINKED GLUCOSE TRANSLOCASE HOMOLOG"/>
    <property type="match status" value="1"/>
</dbReference>
<keyword evidence="9" id="KW-1185">Reference proteome</keyword>
<dbReference type="PANTHER" id="PTHR38459">
    <property type="entry name" value="PROPHAGE BACTOPRENOL-LINKED GLUCOSE TRANSLOCASE HOMOLOG"/>
    <property type="match status" value="1"/>
</dbReference>
<dbReference type="InterPro" id="IPR007267">
    <property type="entry name" value="GtrA_DPMS_TM"/>
</dbReference>
<reference evidence="9" key="1">
    <citation type="journal article" date="2019" name="Int. J. Syst. Evol. Microbiol.">
        <title>The Global Catalogue of Microorganisms (GCM) 10K type strain sequencing project: providing services to taxonomists for standard genome sequencing and annotation.</title>
        <authorList>
            <consortium name="The Broad Institute Genomics Platform"/>
            <consortium name="The Broad Institute Genome Sequencing Center for Infectious Disease"/>
            <person name="Wu L."/>
            <person name="Ma J."/>
        </authorList>
    </citation>
    <scope>NUCLEOTIDE SEQUENCE [LARGE SCALE GENOMIC DNA]</scope>
    <source>
        <strain evidence="9">JCM 30742</strain>
    </source>
</reference>
<evidence type="ECO:0000256" key="4">
    <source>
        <dbReference type="ARBA" id="ARBA00022989"/>
    </source>
</evidence>
<dbReference type="EMBL" id="BAABEO010000010">
    <property type="protein sequence ID" value="GAA3679384.1"/>
    <property type="molecule type" value="Genomic_DNA"/>
</dbReference>
<feature type="transmembrane region" description="Helical" evidence="6">
    <location>
        <begin position="118"/>
        <end position="141"/>
    </location>
</feature>
<accession>A0ABP7C7X3</accession>
<name>A0ABP7C7X3_9MICC</name>
<evidence type="ECO:0000256" key="1">
    <source>
        <dbReference type="ARBA" id="ARBA00004141"/>
    </source>
</evidence>